<dbReference type="Pfam" id="PF13279">
    <property type="entry name" value="4HBT_2"/>
    <property type="match status" value="1"/>
</dbReference>
<dbReference type="RefSeq" id="WP_341399736.1">
    <property type="nucleotide sequence ID" value="NZ_JBBUTI010000009.1"/>
</dbReference>
<dbReference type="CDD" id="cd00586">
    <property type="entry name" value="4HBT"/>
    <property type="match status" value="1"/>
</dbReference>
<dbReference type="InterPro" id="IPR008272">
    <property type="entry name" value="HB-CoA_thioesterase_AS"/>
</dbReference>
<dbReference type="EMBL" id="JBBUTI010000009">
    <property type="protein sequence ID" value="MEK8047428.1"/>
    <property type="molecule type" value="Genomic_DNA"/>
</dbReference>
<dbReference type="InterPro" id="IPR050563">
    <property type="entry name" value="4-hydroxybenzoyl-CoA_TE"/>
</dbReference>
<reference evidence="3 4" key="1">
    <citation type="submission" date="2024-04" db="EMBL/GenBank/DDBJ databases">
        <title>Novel species of the genus Ideonella isolated from streams.</title>
        <authorList>
            <person name="Lu H."/>
        </authorList>
    </citation>
    <scope>NUCLEOTIDE SEQUENCE [LARGE SCALE GENOMIC DNA]</scope>
    <source>
        <strain evidence="3 4">LYT19W</strain>
    </source>
</reference>
<dbReference type="Proteomes" id="UP001379945">
    <property type="component" value="Unassembled WGS sequence"/>
</dbReference>
<dbReference type="PROSITE" id="PS01328">
    <property type="entry name" value="4HBCOA_THIOESTERASE"/>
    <property type="match status" value="1"/>
</dbReference>
<keyword evidence="4" id="KW-1185">Reference proteome</keyword>
<dbReference type="Gene3D" id="3.10.129.10">
    <property type="entry name" value="Hotdog Thioesterase"/>
    <property type="match status" value="1"/>
</dbReference>
<organism evidence="3 4">
    <name type="scientific">Ideonella margarita</name>
    <dbReference type="NCBI Taxonomy" id="2984191"/>
    <lineage>
        <taxon>Bacteria</taxon>
        <taxon>Pseudomonadati</taxon>
        <taxon>Pseudomonadota</taxon>
        <taxon>Betaproteobacteria</taxon>
        <taxon>Burkholderiales</taxon>
        <taxon>Sphaerotilaceae</taxon>
        <taxon>Ideonella</taxon>
    </lineage>
</organism>
<comment type="similarity">
    <text evidence="1">Belongs to the 4-hydroxybenzoyl-CoA thioesterase family.</text>
</comment>
<accession>A0ABU9C6B2</accession>
<sequence>MTHPEIAANTRQRFERPLRIRFGHCDPAGIVFFPQYFIMLNGLVEDWVTEGLGVSYAELLGPRRIGLPTVSLSSDFKSVSRMGDDVTLGLELAHLGTRSLTVAMDCRGADGELRMSAQQVIVCTSLNSHRAITMPPDLRSALEAFAHPVNVG</sequence>
<gene>
    <name evidence="3" type="ORF">AACH00_13785</name>
</gene>
<keyword evidence="2 3" id="KW-0378">Hydrolase</keyword>
<dbReference type="InterPro" id="IPR029069">
    <property type="entry name" value="HotDog_dom_sf"/>
</dbReference>
<evidence type="ECO:0000256" key="2">
    <source>
        <dbReference type="ARBA" id="ARBA00022801"/>
    </source>
</evidence>
<dbReference type="GO" id="GO:0016787">
    <property type="term" value="F:hydrolase activity"/>
    <property type="evidence" value="ECO:0007669"/>
    <property type="project" value="UniProtKB-KW"/>
</dbReference>
<dbReference type="PANTHER" id="PTHR31793:SF24">
    <property type="entry name" value="LONG-CHAIN ACYL-COA THIOESTERASE FADM"/>
    <property type="match status" value="1"/>
</dbReference>
<protein>
    <submittedName>
        <fullName evidence="3">Thioesterase family protein</fullName>
        <ecNumber evidence="3">3.1.2.-</ecNumber>
    </submittedName>
</protein>
<comment type="caution">
    <text evidence="3">The sequence shown here is derived from an EMBL/GenBank/DDBJ whole genome shotgun (WGS) entry which is preliminary data.</text>
</comment>
<evidence type="ECO:0000256" key="1">
    <source>
        <dbReference type="ARBA" id="ARBA00005953"/>
    </source>
</evidence>
<evidence type="ECO:0000313" key="4">
    <source>
        <dbReference type="Proteomes" id="UP001379945"/>
    </source>
</evidence>
<dbReference type="EC" id="3.1.2.-" evidence="3"/>
<name>A0ABU9C6B2_9BURK</name>
<dbReference type="PANTHER" id="PTHR31793">
    <property type="entry name" value="4-HYDROXYBENZOYL-COA THIOESTERASE FAMILY MEMBER"/>
    <property type="match status" value="1"/>
</dbReference>
<proteinExistence type="inferred from homology"/>
<dbReference type="SUPFAM" id="SSF54637">
    <property type="entry name" value="Thioesterase/thiol ester dehydrase-isomerase"/>
    <property type="match status" value="1"/>
</dbReference>
<evidence type="ECO:0000313" key="3">
    <source>
        <dbReference type="EMBL" id="MEK8047428.1"/>
    </source>
</evidence>